<dbReference type="Proteomes" id="UP001595840">
    <property type="component" value="Unassembled WGS sequence"/>
</dbReference>
<proteinExistence type="predicted"/>
<dbReference type="EMBL" id="JBHSCX010000003">
    <property type="protein sequence ID" value="MFC4361506.1"/>
    <property type="molecule type" value="Genomic_DNA"/>
</dbReference>
<protein>
    <submittedName>
        <fullName evidence="1">Uncharacterized protein</fullName>
    </submittedName>
</protein>
<evidence type="ECO:0000313" key="2">
    <source>
        <dbReference type="Proteomes" id="UP001595840"/>
    </source>
</evidence>
<sequence>MKGFQLNLVESEIKIILEALTEMEKRMSDICESSKDEDEIADVGNDLIEVRLLLKPLKERAVEQFGANIVNFSRELL</sequence>
<keyword evidence="2" id="KW-1185">Reference proteome</keyword>
<reference evidence="2" key="1">
    <citation type="journal article" date="2019" name="Int. J. Syst. Evol. Microbiol.">
        <title>The Global Catalogue of Microorganisms (GCM) 10K type strain sequencing project: providing services to taxonomists for standard genome sequencing and annotation.</title>
        <authorList>
            <consortium name="The Broad Institute Genomics Platform"/>
            <consortium name="The Broad Institute Genome Sequencing Center for Infectious Disease"/>
            <person name="Wu L."/>
            <person name="Ma J."/>
        </authorList>
    </citation>
    <scope>NUCLEOTIDE SEQUENCE [LARGE SCALE GENOMIC DNA]</scope>
    <source>
        <strain evidence="2">CECT 8570</strain>
    </source>
</reference>
<evidence type="ECO:0000313" key="1">
    <source>
        <dbReference type="EMBL" id="MFC4361506.1"/>
    </source>
</evidence>
<organism evidence="1 2">
    <name type="scientific">Simiduia curdlanivorans</name>
    <dbReference type="NCBI Taxonomy" id="1492769"/>
    <lineage>
        <taxon>Bacteria</taxon>
        <taxon>Pseudomonadati</taxon>
        <taxon>Pseudomonadota</taxon>
        <taxon>Gammaproteobacteria</taxon>
        <taxon>Cellvibrionales</taxon>
        <taxon>Cellvibrionaceae</taxon>
        <taxon>Simiduia</taxon>
    </lineage>
</organism>
<comment type="caution">
    <text evidence="1">The sequence shown here is derived from an EMBL/GenBank/DDBJ whole genome shotgun (WGS) entry which is preliminary data.</text>
</comment>
<dbReference type="RefSeq" id="WP_290259562.1">
    <property type="nucleotide sequence ID" value="NZ_JAUFQG010000004.1"/>
</dbReference>
<gene>
    <name evidence="1" type="ORF">ACFOX3_04280</name>
</gene>
<name>A0ABV8V0S5_9GAMM</name>
<accession>A0ABV8V0S5</accession>